<reference evidence="1" key="2">
    <citation type="journal article" date="2015" name="Data Brief">
        <title>Shoot transcriptome of the giant reed, Arundo donax.</title>
        <authorList>
            <person name="Barrero R.A."/>
            <person name="Guerrero F.D."/>
            <person name="Moolhuijzen P."/>
            <person name="Goolsby J.A."/>
            <person name="Tidwell J."/>
            <person name="Bellgard S.E."/>
            <person name="Bellgard M.I."/>
        </authorList>
    </citation>
    <scope>NUCLEOTIDE SEQUENCE</scope>
    <source>
        <tissue evidence="1">Shoot tissue taken approximately 20 cm above the soil surface</tissue>
    </source>
</reference>
<dbReference type="EMBL" id="GBRH01249869">
    <property type="protein sequence ID" value="JAD48026.1"/>
    <property type="molecule type" value="Transcribed_RNA"/>
</dbReference>
<organism evidence="1">
    <name type="scientific">Arundo donax</name>
    <name type="common">Giant reed</name>
    <name type="synonym">Donax arundinaceus</name>
    <dbReference type="NCBI Taxonomy" id="35708"/>
    <lineage>
        <taxon>Eukaryota</taxon>
        <taxon>Viridiplantae</taxon>
        <taxon>Streptophyta</taxon>
        <taxon>Embryophyta</taxon>
        <taxon>Tracheophyta</taxon>
        <taxon>Spermatophyta</taxon>
        <taxon>Magnoliopsida</taxon>
        <taxon>Liliopsida</taxon>
        <taxon>Poales</taxon>
        <taxon>Poaceae</taxon>
        <taxon>PACMAD clade</taxon>
        <taxon>Arundinoideae</taxon>
        <taxon>Arundineae</taxon>
        <taxon>Arundo</taxon>
    </lineage>
</organism>
<evidence type="ECO:0000313" key="1">
    <source>
        <dbReference type="EMBL" id="JAD48026.1"/>
    </source>
</evidence>
<reference evidence="1" key="1">
    <citation type="submission" date="2014-09" db="EMBL/GenBank/DDBJ databases">
        <authorList>
            <person name="Magalhaes I.L.F."/>
            <person name="Oliveira U."/>
            <person name="Santos F.R."/>
            <person name="Vidigal T.H.D.A."/>
            <person name="Brescovit A.D."/>
            <person name="Santos A.J."/>
        </authorList>
    </citation>
    <scope>NUCLEOTIDE SEQUENCE</scope>
    <source>
        <tissue evidence="1">Shoot tissue taken approximately 20 cm above the soil surface</tissue>
    </source>
</reference>
<name>A0A0A9AAC1_ARUDO</name>
<protein>
    <submittedName>
        <fullName evidence="1">Uncharacterized protein</fullName>
    </submittedName>
</protein>
<accession>A0A0A9AAC1</accession>
<dbReference type="AlphaFoldDB" id="A0A0A9AAC1"/>
<sequence length="17" mass="1950">MFLSSAVFTYQNTNITI</sequence>
<proteinExistence type="predicted"/>